<evidence type="ECO:0000313" key="7">
    <source>
        <dbReference type="EnsemblMetazoa" id="XP_030837207"/>
    </source>
</evidence>
<evidence type="ECO:0000256" key="1">
    <source>
        <dbReference type="ARBA" id="ARBA00004496"/>
    </source>
</evidence>
<protein>
    <recommendedName>
        <fullName evidence="6">CNH domain-containing protein</fullName>
    </recommendedName>
</protein>
<dbReference type="Proteomes" id="UP000007110">
    <property type="component" value="Unassembled WGS sequence"/>
</dbReference>
<dbReference type="OrthoDB" id="10258882at2759"/>
<dbReference type="FunCoup" id="A0A7M7NIP7">
    <property type="interactions" value="670"/>
</dbReference>
<keyword evidence="2" id="KW-0813">Transport</keyword>
<dbReference type="Pfam" id="PF10366">
    <property type="entry name" value="Vps39_1"/>
    <property type="match status" value="1"/>
</dbReference>
<reference evidence="8" key="1">
    <citation type="submission" date="2015-02" db="EMBL/GenBank/DDBJ databases">
        <title>Genome sequencing for Strongylocentrotus purpuratus.</title>
        <authorList>
            <person name="Murali S."/>
            <person name="Liu Y."/>
            <person name="Vee V."/>
            <person name="English A."/>
            <person name="Wang M."/>
            <person name="Skinner E."/>
            <person name="Han Y."/>
            <person name="Muzny D.M."/>
            <person name="Worley K.C."/>
            <person name="Gibbs R.A."/>
        </authorList>
    </citation>
    <scope>NUCLEOTIDE SEQUENCE</scope>
</reference>
<dbReference type="OMA" id="LACITEW"/>
<dbReference type="InterPro" id="IPR032914">
    <property type="entry name" value="Vam6/VPS39/TRAP1"/>
</dbReference>
<comment type="subcellular location">
    <subcellularLocation>
        <location evidence="1">Cytoplasm</location>
    </subcellularLocation>
</comment>
<feature type="repeat" description="CHCR" evidence="5">
    <location>
        <begin position="563"/>
        <end position="728"/>
    </location>
</feature>
<dbReference type="AlphaFoldDB" id="A0A7M7NIP7"/>
<dbReference type="InterPro" id="IPR036322">
    <property type="entry name" value="WD40_repeat_dom_sf"/>
</dbReference>
<evidence type="ECO:0000256" key="4">
    <source>
        <dbReference type="ARBA" id="ARBA00022927"/>
    </source>
</evidence>
<sequence>MSVKAFELVPAVERLKLLGERTSKTSIECIECCGKNLYIGTSDCFVIHYLIEEKMQPNGKITFVSEKQSHKYLAVRKPIQQLQAASALTRILVLCDNVLTLLHMFNLEPILSGAKIKGVTSFCVNENPRSGSPFSVEIAVATKRRLVQVYSVTEDKMVLVKDVSIPDMPVNVGIDSFCVCVALSNQYILANYDTGQITDLFPVETEHTTPIIKRVGREEFLLAGPGALGMFVTSGGMSQRPPLKWAESVCAVSYTFPYVVALDDEFLTVHSVLDQQQKQTIPFQGGKLLGDFEGKMFVASNKEVYALVPLPVEKQVQALLADKRVEEALNLAKNYRKAGLGKDKFLQMYNHIQQQAGFIQFAQLNFADSMELFKEAKLDVRELICLYPNLLPSNSNFHRAIPPLHDFADISQVVRGKPDKVAECKQFLMDFLEDVRDTDLAVGMKLEVDTALLKLYAESNPTKLITLISTEHSCDPEDSREYLQGFSRHHALALLHRYQGDSEQAMVLWARLADGDATDETFPGLGFVIDFLSSLSDHELVWRYVDWAMRKEPENATKIFTERPENEPVSERMRPDVIIDYLHAYPRAVIRYLEHLVFVKKMEKEKYHTHLAVLYLDQVLKMKASTETVPRLDLDLARSKLRHLLQDSSVYRVQLILGKVKETDMYAECAILYGKLEEHDKALRILVHKLQDYGAAENYCMVNSKDQDQAYRRRLFQLLLTVYLDPMEGKKDSLLGPAMNLLNSPEADFDTVRVLQLLPETWSVGLISRFLSEAVRSSTHGSRMSRVEHTLTRSENLHLRGEIVDNSRCLISLTEDRMCQVCRGPFSEPTFVRYPNGVITHTQCARNKAVCPVTGRLFSTRKEST</sequence>
<dbReference type="Pfam" id="PF00780">
    <property type="entry name" value="CNH"/>
    <property type="match status" value="1"/>
</dbReference>
<dbReference type="KEGG" id="spu:754235"/>
<dbReference type="SUPFAM" id="SSF50978">
    <property type="entry name" value="WD40 repeat-like"/>
    <property type="match status" value="1"/>
</dbReference>
<keyword evidence="3" id="KW-0963">Cytoplasm</keyword>
<dbReference type="GO" id="GO:0006914">
    <property type="term" value="P:autophagy"/>
    <property type="evidence" value="ECO:0000318"/>
    <property type="project" value="GO_Central"/>
</dbReference>
<dbReference type="PROSITE" id="PS50219">
    <property type="entry name" value="CNH"/>
    <property type="match status" value="1"/>
</dbReference>
<dbReference type="GO" id="GO:0006886">
    <property type="term" value="P:intracellular protein transport"/>
    <property type="evidence" value="ECO:0007669"/>
    <property type="project" value="UniProtKB-UniRule"/>
</dbReference>
<dbReference type="GO" id="GO:0016020">
    <property type="term" value="C:membrane"/>
    <property type="evidence" value="ECO:0000318"/>
    <property type="project" value="GO_Central"/>
</dbReference>
<accession>A0A7M7NIP7</accession>
<keyword evidence="8" id="KW-1185">Reference proteome</keyword>
<dbReference type="PANTHER" id="PTHR12894:SF27">
    <property type="entry name" value="TRANSFORMING GROWTH FACTOR-BETA RECEPTOR-ASSOCIATED PROTEIN 1"/>
    <property type="match status" value="1"/>
</dbReference>
<dbReference type="InParanoid" id="A0A7M7NIP7"/>
<reference evidence="7" key="2">
    <citation type="submission" date="2021-01" db="UniProtKB">
        <authorList>
            <consortium name="EnsemblMetazoa"/>
        </authorList>
    </citation>
    <scope>IDENTIFICATION</scope>
</reference>
<name>A0A7M7NIP7_STRPU</name>
<dbReference type="GeneID" id="754235"/>
<evidence type="ECO:0000256" key="5">
    <source>
        <dbReference type="PROSITE-ProRule" id="PRU01006"/>
    </source>
</evidence>
<evidence type="ECO:0000313" key="8">
    <source>
        <dbReference type="Proteomes" id="UP000007110"/>
    </source>
</evidence>
<dbReference type="EnsemblMetazoa" id="XM_030981347">
    <property type="protein sequence ID" value="XP_030837207"/>
    <property type="gene ID" value="LOC754235"/>
</dbReference>
<dbReference type="PANTHER" id="PTHR12894">
    <property type="entry name" value="CNH DOMAIN CONTAINING"/>
    <property type="match status" value="1"/>
</dbReference>
<evidence type="ECO:0000259" key="6">
    <source>
        <dbReference type="PROSITE" id="PS50219"/>
    </source>
</evidence>
<evidence type="ECO:0000256" key="2">
    <source>
        <dbReference type="ARBA" id="ARBA00022448"/>
    </source>
</evidence>
<organism evidence="7 8">
    <name type="scientific">Strongylocentrotus purpuratus</name>
    <name type="common">Purple sea urchin</name>
    <dbReference type="NCBI Taxonomy" id="7668"/>
    <lineage>
        <taxon>Eukaryota</taxon>
        <taxon>Metazoa</taxon>
        <taxon>Echinodermata</taxon>
        <taxon>Eleutherozoa</taxon>
        <taxon>Echinozoa</taxon>
        <taxon>Echinoidea</taxon>
        <taxon>Euechinoidea</taxon>
        <taxon>Echinacea</taxon>
        <taxon>Camarodonta</taxon>
        <taxon>Echinidea</taxon>
        <taxon>Strongylocentrotidae</taxon>
        <taxon>Strongylocentrotus</taxon>
    </lineage>
</organism>
<dbReference type="InterPro" id="IPR019452">
    <property type="entry name" value="VPS39/TGF_beta_rcpt-assoc_1"/>
</dbReference>
<dbReference type="PROSITE" id="PS50236">
    <property type="entry name" value="CHCR"/>
    <property type="match status" value="1"/>
</dbReference>
<dbReference type="InterPro" id="IPR019453">
    <property type="entry name" value="VPS39/TGFA1_Znf"/>
</dbReference>
<evidence type="ECO:0000256" key="3">
    <source>
        <dbReference type="ARBA" id="ARBA00022490"/>
    </source>
</evidence>
<dbReference type="RefSeq" id="XP_030837207.1">
    <property type="nucleotide sequence ID" value="XM_030981347.1"/>
</dbReference>
<dbReference type="GO" id="GO:0034058">
    <property type="term" value="P:endosomal vesicle fusion"/>
    <property type="evidence" value="ECO:0000318"/>
    <property type="project" value="GO_Central"/>
</dbReference>
<proteinExistence type="predicted"/>
<dbReference type="Pfam" id="PF10367">
    <property type="entry name" value="zf-Vps39_C"/>
    <property type="match status" value="1"/>
</dbReference>
<dbReference type="InterPro" id="IPR001180">
    <property type="entry name" value="CNH_dom"/>
</dbReference>
<dbReference type="InterPro" id="IPR000547">
    <property type="entry name" value="Clathrin_H-chain/VPS_repeat"/>
</dbReference>
<dbReference type="GO" id="GO:0005737">
    <property type="term" value="C:cytoplasm"/>
    <property type="evidence" value="ECO:0000318"/>
    <property type="project" value="GO_Central"/>
</dbReference>
<keyword evidence="4" id="KW-0653">Protein transport</keyword>
<feature type="domain" description="CNH" evidence="6">
    <location>
        <begin position="24"/>
        <end position="296"/>
    </location>
</feature>